<evidence type="ECO:0000256" key="1">
    <source>
        <dbReference type="ARBA" id="ARBA00001971"/>
    </source>
</evidence>
<evidence type="ECO:0000256" key="12">
    <source>
        <dbReference type="PIRSR" id="PIRSR602401-1"/>
    </source>
</evidence>
<evidence type="ECO:0000256" key="3">
    <source>
        <dbReference type="ARBA" id="ARBA00004586"/>
    </source>
</evidence>
<dbReference type="GeneID" id="110090059"/>
<keyword evidence="6 12" id="KW-0479">Metal-binding</keyword>
<evidence type="ECO:0000256" key="7">
    <source>
        <dbReference type="ARBA" id="ARBA00022824"/>
    </source>
</evidence>
<dbReference type="SUPFAM" id="SSF48264">
    <property type="entry name" value="Cytochrome P450"/>
    <property type="match status" value="1"/>
</dbReference>
<evidence type="ECO:0000256" key="6">
    <source>
        <dbReference type="ARBA" id="ARBA00022723"/>
    </source>
</evidence>
<dbReference type="GO" id="GO:0020037">
    <property type="term" value="F:heme binding"/>
    <property type="evidence" value="ECO:0007669"/>
    <property type="project" value="InterPro"/>
</dbReference>
<evidence type="ECO:0000256" key="5">
    <source>
        <dbReference type="ARBA" id="ARBA00022617"/>
    </source>
</evidence>
<organism evidence="14 15">
    <name type="scientific">Pogona vitticeps</name>
    <name type="common">central bearded dragon</name>
    <dbReference type="NCBI Taxonomy" id="103695"/>
    <lineage>
        <taxon>Eukaryota</taxon>
        <taxon>Metazoa</taxon>
        <taxon>Chordata</taxon>
        <taxon>Craniata</taxon>
        <taxon>Vertebrata</taxon>
        <taxon>Euteleostomi</taxon>
        <taxon>Lepidosauria</taxon>
        <taxon>Squamata</taxon>
        <taxon>Bifurcata</taxon>
        <taxon>Unidentata</taxon>
        <taxon>Episquamata</taxon>
        <taxon>Toxicofera</taxon>
        <taxon>Iguania</taxon>
        <taxon>Acrodonta</taxon>
        <taxon>Agamidae</taxon>
        <taxon>Amphibolurinae</taxon>
        <taxon>Pogona</taxon>
    </lineage>
</organism>
<keyword evidence="14" id="KW-1185">Reference proteome</keyword>
<evidence type="ECO:0000313" key="14">
    <source>
        <dbReference type="Proteomes" id="UP001652642"/>
    </source>
</evidence>
<accession>A0A6J0V8H1</accession>
<reference evidence="15" key="1">
    <citation type="submission" date="2025-08" db="UniProtKB">
        <authorList>
            <consortium name="RefSeq"/>
        </authorList>
    </citation>
    <scope>IDENTIFICATION</scope>
</reference>
<dbReference type="InterPro" id="IPR002401">
    <property type="entry name" value="Cyt_P450_E_grp-I"/>
</dbReference>
<dbReference type="GO" id="GO:0005789">
    <property type="term" value="C:endoplasmic reticulum membrane"/>
    <property type="evidence" value="ECO:0007669"/>
    <property type="project" value="UniProtKB-SubCell"/>
</dbReference>
<evidence type="ECO:0000256" key="9">
    <source>
        <dbReference type="ARBA" id="ARBA00023002"/>
    </source>
</evidence>
<gene>
    <name evidence="15" type="primary">LOC110090059</name>
</gene>
<evidence type="ECO:0000256" key="4">
    <source>
        <dbReference type="ARBA" id="ARBA00010617"/>
    </source>
</evidence>
<dbReference type="Gene3D" id="1.10.630.10">
    <property type="entry name" value="Cytochrome P450"/>
    <property type="match status" value="1"/>
</dbReference>
<dbReference type="PROSITE" id="PS00086">
    <property type="entry name" value="CYTOCHROME_P450"/>
    <property type="match status" value="1"/>
</dbReference>
<dbReference type="InterPro" id="IPR001128">
    <property type="entry name" value="Cyt_P450"/>
</dbReference>
<dbReference type="GO" id="GO:0005506">
    <property type="term" value="F:iron ion binding"/>
    <property type="evidence" value="ECO:0007669"/>
    <property type="project" value="InterPro"/>
</dbReference>
<evidence type="ECO:0000256" key="2">
    <source>
        <dbReference type="ARBA" id="ARBA00004524"/>
    </source>
</evidence>
<keyword evidence="8" id="KW-0492">Microsome</keyword>
<keyword evidence="13" id="KW-0503">Monooxygenase</keyword>
<dbReference type="PRINTS" id="PR01684">
    <property type="entry name" value="EP450ICYP2A"/>
</dbReference>
<dbReference type="OrthoDB" id="1055148at2759"/>
<evidence type="ECO:0000256" key="11">
    <source>
        <dbReference type="ARBA" id="ARBA00023136"/>
    </source>
</evidence>
<dbReference type="InterPro" id="IPR036396">
    <property type="entry name" value="Cyt_P450_sf"/>
</dbReference>
<dbReference type="PANTHER" id="PTHR24300:SF134">
    <property type="entry name" value="CYTOCHROME P450, FAMILY 2, SUBFAMILY AB, POLYPEPTIDE 2-RELATED"/>
    <property type="match status" value="1"/>
</dbReference>
<feature type="binding site" description="axial binding residue" evidence="12">
    <location>
        <position position="435"/>
    </location>
    <ligand>
        <name>heme</name>
        <dbReference type="ChEBI" id="CHEBI:30413"/>
    </ligand>
    <ligandPart>
        <name>Fe</name>
        <dbReference type="ChEBI" id="CHEBI:18248"/>
    </ligandPart>
</feature>
<evidence type="ECO:0000256" key="10">
    <source>
        <dbReference type="ARBA" id="ARBA00023004"/>
    </source>
</evidence>
<keyword evidence="11" id="KW-0472">Membrane</keyword>
<dbReference type="Pfam" id="PF00067">
    <property type="entry name" value="p450"/>
    <property type="match status" value="1"/>
</dbReference>
<dbReference type="InterPro" id="IPR017972">
    <property type="entry name" value="Cyt_P450_CS"/>
</dbReference>
<dbReference type="RefSeq" id="XP_020669176.2">
    <property type="nucleotide sequence ID" value="XM_020813517.2"/>
</dbReference>
<keyword evidence="9 13" id="KW-0560">Oxidoreductase</keyword>
<dbReference type="GO" id="GO:0006082">
    <property type="term" value="P:organic acid metabolic process"/>
    <property type="evidence" value="ECO:0007669"/>
    <property type="project" value="TreeGrafter"/>
</dbReference>
<keyword evidence="5 12" id="KW-0349">Heme</keyword>
<keyword evidence="10 12" id="KW-0408">Iron</keyword>
<dbReference type="InParanoid" id="A0A6J0V8H1"/>
<dbReference type="PRINTS" id="PR00463">
    <property type="entry name" value="EP450I"/>
</dbReference>
<dbReference type="PANTHER" id="PTHR24300">
    <property type="entry name" value="CYTOCHROME P450 508A4-RELATED"/>
    <property type="match status" value="1"/>
</dbReference>
<dbReference type="AlphaFoldDB" id="A0A6J0V8H1"/>
<name>A0A6J0V8H1_9SAUR</name>
<dbReference type="PRINTS" id="PR00385">
    <property type="entry name" value="P450"/>
</dbReference>
<dbReference type="Proteomes" id="UP001652642">
    <property type="component" value="Chromosome 3"/>
</dbReference>
<dbReference type="GO" id="GO:0006805">
    <property type="term" value="P:xenobiotic metabolic process"/>
    <property type="evidence" value="ECO:0007669"/>
    <property type="project" value="TreeGrafter"/>
</dbReference>
<comment type="cofactor">
    <cofactor evidence="1 12">
        <name>heme</name>
        <dbReference type="ChEBI" id="CHEBI:30413"/>
    </cofactor>
</comment>
<keyword evidence="7" id="KW-0256">Endoplasmic reticulum</keyword>
<comment type="subcellular location">
    <subcellularLocation>
        <location evidence="3">Endoplasmic reticulum membrane</location>
    </subcellularLocation>
    <subcellularLocation>
        <location evidence="2">Microsome membrane</location>
    </subcellularLocation>
</comment>
<protein>
    <submittedName>
        <fullName evidence="15">Cytochrome P450 2J4-like</fullName>
    </submittedName>
</protein>
<sequence>MGPSGFLVATLLALLAVQFVKLLWARRRFPPGPLPFPLIGSLWRVGWKIRQDTLIKLASSYGDVFTLWIGHVPLVVLTGFKTVKEGLSNDYGILSGRPVLPFFKVLGNKKGIIFSNGNTWKQQRHFGQSTMLTLVQMKNGLEHQIGKEAQLLVETFAQEKGRPLDPSRPTMRSAARVICDVVFGHSLPVEDEALHKLTEHLDVIAKFKGTAGEMFYNLLPSVMQLIPGPHKKALSSCEFVRSFIREEMEKHKKNGVPHSPQNFTDFYLAQINREKMDSTTTFNEDNLVQVIADLFMAGTGTLAATLSWALLLMVAHPDIQEKVHKEIASTLDSPTLISYDDRKKLPYTRAVIHEIQRFSTVALFGLPRLSIQDLNLFGHFIPKDTLVLPDLCSVLLDPKQWETPQQFNPSHFLDKDGKYMARDEFFAFGAGCRACLGRQLAQSELFVMFTSLVKAFTFQSPEGGKGKAVHPVIGSVARPGPFKICAVPR</sequence>
<evidence type="ECO:0000313" key="15">
    <source>
        <dbReference type="RefSeq" id="XP_020669176.2"/>
    </source>
</evidence>
<comment type="similarity">
    <text evidence="4 13">Belongs to the cytochrome P450 family.</text>
</comment>
<dbReference type="InterPro" id="IPR050182">
    <property type="entry name" value="Cytochrome_P450_fam2"/>
</dbReference>
<evidence type="ECO:0000256" key="8">
    <source>
        <dbReference type="ARBA" id="ARBA00022848"/>
    </source>
</evidence>
<dbReference type="InterPro" id="IPR008067">
    <property type="entry name" value="Cyt_P450_E_grp-I_CYP2A-like"/>
</dbReference>
<evidence type="ECO:0000256" key="13">
    <source>
        <dbReference type="RuleBase" id="RU000461"/>
    </source>
</evidence>
<dbReference type="KEGG" id="pvt:110090059"/>
<proteinExistence type="inferred from homology"/>
<dbReference type="GO" id="GO:0016712">
    <property type="term" value="F:oxidoreductase activity, acting on paired donors, with incorporation or reduction of molecular oxygen, reduced flavin or flavoprotein as one donor, and incorporation of one atom of oxygen"/>
    <property type="evidence" value="ECO:0007669"/>
    <property type="project" value="InterPro"/>
</dbReference>